<name>A0A2Z6AV73_9BACT</name>
<accession>A0A2Z6AV73</accession>
<dbReference type="Pfam" id="PF04657">
    <property type="entry name" value="DMT_YdcZ"/>
    <property type="match status" value="1"/>
</dbReference>
<protein>
    <recommendedName>
        <fullName evidence="4">DMT family transporter</fullName>
    </recommendedName>
</protein>
<dbReference type="PANTHER" id="PTHR34821:SF2">
    <property type="entry name" value="INNER MEMBRANE PROTEIN YDCZ"/>
    <property type="match status" value="1"/>
</dbReference>
<keyword evidence="1" id="KW-0812">Transmembrane</keyword>
<evidence type="ECO:0000313" key="3">
    <source>
        <dbReference type="Proteomes" id="UP000269883"/>
    </source>
</evidence>
<keyword evidence="1" id="KW-0472">Membrane</keyword>
<proteinExistence type="predicted"/>
<dbReference type="RefSeq" id="WP_126375985.1">
    <property type="nucleotide sequence ID" value="NZ_AP017378.1"/>
</dbReference>
<feature type="transmembrane region" description="Helical" evidence="1">
    <location>
        <begin position="71"/>
        <end position="92"/>
    </location>
</feature>
<feature type="transmembrane region" description="Helical" evidence="1">
    <location>
        <begin position="34"/>
        <end position="55"/>
    </location>
</feature>
<feature type="transmembrane region" description="Helical" evidence="1">
    <location>
        <begin position="128"/>
        <end position="145"/>
    </location>
</feature>
<reference evidence="2 3" key="1">
    <citation type="journal article" date="2018" name="Sci. Adv.">
        <title>Multi-heme cytochromes provide a pathway for survival in energy-limited environments.</title>
        <authorList>
            <person name="Deng X."/>
            <person name="Dohmae N."/>
            <person name="Nealson K.H."/>
            <person name="Hashimoto K."/>
            <person name="Okamoto A."/>
        </authorList>
    </citation>
    <scope>NUCLEOTIDE SEQUENCE [LARGE SCALE GENOMIC DNA]</scope>
    <source>
        <strain evidence="2 3">IS5</strain>
    </source>
</reference>
<keyword evidence="3" id="KW-1185">Reference proteome</keyword>
<keyword evidence="1" id="KW-1133">Transmembrane helix</keyword>
<gene>
    <name evidence="2" type="ORF">DFE_0360</name>
</gene>
<dbReference type="AlphaFoldDB" id="A0A2Z6AV73"/>
<evidence type="ECO:0000313" key="2">
    <source>
        <dbReference type="EMBL" id="BBD07086.1"/>
    </source>
</evidence>
<feature type="transmembrane region" description="Helical" evidence="1">
    <location>
        <begin position="6"/>
        <end position="22"/>
    </location>
</feature>
<dbReference type="GO" id="GO:0005886">
    <property type="term" value="C:plasma membrane"/>
    <property type="evidence" value="ECO:0007669"/>
    <property type="project" value="TreeGrafter"/>
</dbReference>
<evidence type="ECO:0000256" key="1">
    <source>
        <dbReference type="SAM" id="Phobius"/>
    </source>
</evidence>
<feature type="transmembrane region" description="Helical" evidence="1">
    <location>
        <begin position="99"/>
        <end position="122"/>
    </location>
</feature>
<dbReference type="InterPro" id="IPR006750">
    <property type="entry name" value="YdcZ"/>
</dbReference>
<dbReference type="PANTHER" id="PTHR34821">
    <property type="entry name" value="INNER MEMBRANE PROTEIN YDCZ"/>
    <property type="match status" value="1"/>
</dbReference>
<evidence type="ECO:0008006" key="4">
    <source>
        <dbReference type="Google" id="ProtNLM"/>
    </source>
</evidence>
<sequence length="148" mass="15614">MDIVYLLLAVAAGATAPIQAGINGQLRASWAGDAVLASLVSFIVGTVTLAFYVIATRLPVPSLSSAGQVPWWHWTGGTLGAFFVTMTVLLAYRLGGTTLFALVVTGQLIASLALDHFGLLGYPMHAISWQRLVGVAFLIVGVVLVRKF</sequence>
<dbReference type="Proteomes" id="UP000269883">
    <property type="component" value="Chromosome"/>
</dbReference>
<dbReference type="KEGG" id="dfl:DFE_0360"/>
<dbReference type="EMBL" id="AP017378">
    <property type="protein sequence ID" value="BBD07086.1"/>
    <property type="molecule type" value="Genomic_DNA"/>
</dbReference>
<dbReference type="OrthoDB" id="9097160at2"/>
<organism evidence="2 3">
    <name type="scientific">Desulfovibrio ferrophilus</name>
    <dbReference type="NCBI Taxonomy" id="241368"/>
    <lineage>
        <taxon>Bacteria</taxon>
        <taxon>Pseudomonadati</taxon>
        <taxon>Thermodesulfobacteriota</taxon>
        <taxon>Desulfovibrionia</taxon>
        <taxon>Desulfovibrionales</taxon>
        <taxon>Desulfovibrionaceae</taxon>
        <taxon>Desulfovibrio</taxon>
    </lineage>
</organism>